<accession>A0A2W5SNQ1</accession>
<dbReference type="InterPro" id="IPR002491">
    <property type="entry name" value="ABC_transptr_periplasmic_BD"/>
</dbReference>
<dbReference type="Gene3D" id="3.40.50.1980">
    <property type="entry name" value="Nitrogenase molybdenum iron protein domain"/>
    <property type="match status" value="2"/>
</dbReference>
<feature type="coiled-coil region" evidence="2">
    <location>
        <begin position="133"/>
        <end position="160"/>
    </location>
</feature>
<evidence type="ECO:0000256" key="2">
    <source>
        <dbReference type="SAM" id="Coils"/>
    </source>
</evidence>
<feature type="domain" description="Fe/B12 periplasmic-binding" evidence="3">
    <location>
        <begin position="29"/>
        <end position="267"/>
    </location>
</feature>
<dbReference type="Proteomes" id="UP000249061">
    <property type="component" value="Unassembled WGS sequence"/>
</dbReference>
<dbReference type="Pfam" id="PF01497">
    <property type="entry name" value="Peripla_BP_2"/>
    <property type="match status" value="1"/>
</dbReference>
<proteinExistence type="predicted"/>
<dbReference type="InterPro" id="IPR050902">
    <property type="entry name" value="ABC_Transporter_SBP"/>
</dbReference>
<dbReference type="AlphaFoldDB" id="A0A2W5SNQ1"/>
<dbReference type="PROSITE" id="PS50983">
    <property type="entry name" value="FE_B12_PBP"/>
    <property type="match status" value="1"/>
</dbReference>
<sequence>MLSLALLSMLSATDPAQWLGPKPQLPVTRVVTLAPSLTETVIALGAAESLVGVSRFCEFPETEKLPKTGGFNDLSVETIVALKPQLVVVQKAPANQKAVETIARLGIPVLALTLTTIDDVSVAMRELGRALGRDEAAAKLVKALAEARAAAREVKSAKKKRVLFVYGFSPLVVAGPGSFAHELLEDCGAENAAKKAPTAYPTYSMEKVVTLVPDVIVDAADVKEGREALEKLAPMKKAKWVDLPTKDLLHPGPALAKALPTLCPLVR</sequence>
<evidence type="ECO:0000313" key="4">
    <source>
        <dbReference type="EMBL" id="PZR04220.1"/>
    </source>
</evidence>
<dbReference type="PANTHER" id="PTHR30535:SF34">
    <property type="entry name" value="MOLYBDATE-BINDING PROTEIN MOLA"/>
    <property type="match status" value="1"/>
</dbReference>
<keyword evidence="1" id="KW-0732">Signal</keyword>
<comment type="caution">
    <text evidence="4">The sequence shown here is derived from an EMBL/GenBank/DDBJ whole genome shotgun (WGS) entry which is preliminary data.</text>
</comment>
<organism evidence="4 5">
    <name type="scientific">Archangium gephyra</name>
    <dbReference type="NCBI Taxonomy" id="48"/>
    <lineage>
        <taxon>Bacteria</taxon>
        <taxon>Pseudomonadati</taxon>
        <taxon>Myxococcota</taxon>
        <taxon>Myxococcia</taxon>
        <taxon>Myxococcales</taxon>
        <taxon>Cystobacterineae</taxon>
        <taxon>Archangiaceae</taxon>
        <taxon>Archangium</taxon>
    </lineage>
</organism>
<dbReference type="SUPFAM" id="SSF53807">
    <property type="entry name" value="Helical backbone' metal receptor"/>
    <property type="match status" value="1"/>
</dbReference>
<gene>
    <name evidence="4" type="ORF">DI536_34690</name>
</gene>
<dbReference type="InterPro" id="IPR054828">
    <property type="entry name" value="Vit_B12_bind_prot"/>
</dbReference>
<name>A0A2W5SNQ1_9BACT</name>
<evidence type="ECO:0000313" key="5">
    <source>
        <dbReference type="Proteomes" id="UP000249061"/>
    </source>
</evidence>
<reference evidence="4 5" key="1">
    <citation type="submission" date="2017-08" db="EMBL/GenBank/DDBJ databases">
        <title>Infants hospitalized years apart are colonized by the same room-sourced microbial strains.</title>
        <authorList>
            <person name="Brooks B."/>
            <person name="Olm M.R."/>
            <person name="Firek B.A."/>
            <person name="Baker R."/>
            <person name="Thomas B.C."/>
            <person name="Morowitz M.J."/>
            <person name="Banfield J.F."/>
        </authorList>
    </citation>
    <scope>NUCLEOTIDE SEQUENCE [LARGE SCALE GENOMIC DNA]</scope>
    <source>
        <strain evidence="4">S2_003_000_R2_14</strain>
    </source>
</reference>
<keyword evidence="2" id="KW-0175">Coiled coil</keyword>
<dbReference type="NCBIfam" id="NF038402">
    <property type="entry name" value="TroA_like"/>
    <property type="match status" value="1"/>
</dbReference>
<evidence type="ECO:0000259" key="3">
    <source>
        <dbReference type="PROSITE" id="PS50983"/>
    </source>
</evidence>
<dbReference type="PANTHER" id="PTHR30535">
    <property type="entry name" value="VITAMIN B12-BINDING PROTEIN"/>
    <property type="match status" value="1"/>
</dbReference>
<protein>
    <submittedName>
        <fullName evidence="4">Hemin ABC transporter substrate-binding protein</fullName>
    </submittedName>
</protein>
<dbReference type="EMBL" id="QFQP01000062">
    <property type="protein sequence ID" value="PZR04220.1"/>
    <property type="molecule type" value="Genomic_DNA"/>
</dbReference>
<evidence type="ECO:0000256" key="1">
    <source>
        <dbReference type="ARBA" id="ARBA00022729"/>
    </source>
</evidence>